<feature type="compositionally biased region" description="Low complexity" evidence="2">
    <location>
        <begin position="623"/>
        <end position="632"/>
    </location>
</feature>
<feature type="compositionally biased region" description="Pro residues" evidence="2">
    <location>
        <begin position="353"/>
        <end position="364"/>
    </location>
</feature>
<feature type="compositionally biased region" description="Polar residues" evidence="2">
    <location>
        <begin position="493"/>
        <end position="502"/>
    </location>
</feature>
<comment type="caution">
    <text evidence="3">The sequence shown here is derived from an EMBL/GenBank/DDBJ whole genome shotgun (WGS) entry which is preliminary data.</text>
</comment>
<evidence type="ECO:0000256" key="1">
    <source>
        <dbReference type="SAM" id="Coils"/>
    </source>
</evidence>
<feature type="compositionally biased region" description="Low complexity" evidence="2">
    <location>
        <begin position="904"/>
        <end position="919"/>
    </location>
</feature>
<feature type="compositionally biased region" description="Basic and acidic residues" evidence="2">
    <location>
        <begin position="415"/>
        <end position="433"/>
    </location>
</feature>
<reference evidence="3" key="1">
    <citation type="submission" date="2022-11" db="EMBL/GenBank/DDBJ databases">
        <title>Genome Sequence of Cubamyces cubensis.</title>
        <authorList>
            <person name="Buettner E."/>
        </authorList>
    </citation>
    <scope>NUCLEOTIDE SEQUENCE</scope>
    <source>
        <strain evidence="3">MPL-01</strain>
    </source>
</reference>
<feature type="compositionally biased region" description="Pro residues" evidence="2">
    <location>
        <begin position="324"/>
        <end position="340"/>
    </location>
</feature>
<keyword evidence="1" id="KW-0175">Coiled coil</keyword>
<sequence length="1029" mass="109735">MEEDSSETSPSPSPIDLHPRSRSSSEQPRKRRSKDGPFSSGSMRDVARALILRERETNDLKRTLFTLSEQLKSERQRADAAENKTREVLALFKSANEAKLAAEQEASRANEALRLYKIQYDTAQQEIRRAQKLIDSLEQQRLEAEEAAARARNMARKAKEEALIMSAREAGRRQGLEEGMAQGRLIGYEEGRAAGYEDGRADTERAYTAGALTEPYVEDTPRQRYQAPRVSRPSTSEDSEGNAAPDYTQPMDDSRPIPPPVTTPARMPTPASQPAMPQPEPMPQEPEIRPVPIHNIMMSPSHPATDVPPDGWIPKIDEDMRIRLPPPHEMGPPPPTPSPPLSAVLNNVKNIEEPPPVVIPPPLSADPRMPDAEPSGPPRRPRHRRRNSDESQSTTMSQFEILGPPSTAPSTLRSTTRERPHVLSAIAEERERSSTVSSPVYGMPNPSTPSFQMPSPAPQMPTPSPNVPMPSPQPPPSNPAYPTPESMGRYRSTDSLSRSSGPDNRYAVPEPRTQSRAGSADDYYRPRPSENTPRYVAADGPYRPPTSDGTPRYDRAYERPRSPRADERRIYGGSDAGSRSGSVRGYPSRDNLARQSSRSDLGRRSSVDTAARTQPIYAPPRSPRSSPESSSPVIVAPTPSLRPPPMQSDPDNRGSMSSNEINITVVAPSRPESNISRHDAEALGSFLSADDADRPLPPLPSDGAADSASGQPPAPANPVIPSTVMFSSSSGNWPPPGFVPTGPPTPQQGAPPSIYGGSTVGPAGVPLPPSTIGGTPSVRSEAIPGSFPGASEGVVPVIPKQPSSKSSKSASSRRTKPTYSRSGVGAKDDDSDSIGSSSLGSSDSLTTPPPRSRKLPGRATPSYAPAPLPETVSYPTVPPTPRSSTSTSLGSHTTRAARVPLPPSVAGSAVGSAISPPGSTVGYPTAPTPSGRRASVVGSTRTASEAGRPRSPMLGGRNELSPNRMPMSLPVAEPIFPSSPSRMTEPLDELDPVPIVSRAPSPGASTVTNATGTSFGAKGKKGKKKGKGK</sequence>
<feature type="region of interest" description="Disordered" evidence="2">
    <location>
        <begin position="210"/>
        <end position="288"/>
    </location>
</feature>
<keyword evidence="4" id="KW-1185">Reference proteome</keyword>
<protein>
    <submittedName>
        <fullName evidence="3">Uncharacterized protein</fullName>
    </submittedName>
</protein>
<accession>A0AAD7TRK1</accession>
<dbReference type="EMBL" id="JAPEVG010000233">
    <property type="protein sequence ID" value="KAJ8473143.1"/>
    <property type="molecule type" value="Genomic_DNA"/>
</dbReference>
<proteinExistence type="predicted"/>
<evidence type="ECO:0000256" key="2">
    <source>
        <dbReference type="SAM" id="MobiDB-lite"/>
    </source>
</evidence>
<gene>
    <name evidence="3" type="ORF">ONZ51_g8050</name>
</gene>
<feature type="region of interest" description="Disordered" evidence="2">
    <location>
        <begin position="1"/>
        <end position="44"/>
    </location>
</feature>
<dbReference type="AlphaFoldDB" id="A0AAD7TRK1"/>
<evidence type="ECO:0000313" key="3">
    <source>
        <dbReference type="EMBL" id="KAJ8473143.1"/>
    </source>
</evidence>
<feature type="compositionally biased region" description="Pro residues" evidence="2">
    <location>
        <begin position="733"/>
        <end position="746"/>
    </location>
</feature>
<dbReference type="Proteomes" id="UP001215151">
    <property type="component" value="Unassembled WGS sequence"/>
</dbReference>
<feature type="coiled-coil region" evidence="1">
    <location>
        <begin position="64"/>
        <end position="161"/>
    </location>
</feature>
<name>A0AAD7TRK1_9APHY</name>
<feature type="compositionally biased region" description="Basic residues" evidence="2">
    <location>
        <begin position="1018"/>
        <end position="1029"/>
    </location>
</feature>
<feature type="compositionally biased region" description="Basic and acidic residues" evidence="2">
    <location>
        <begin position="551"/>
        <end position="570"/>
    </location>
</feature>
<organism evidence="3 4">
    <name type="scientific">Trametes cubensis</name>
    <dbReference type="NCBI Taxonomy" id="1111947"/>
    <lineage>
        <taxon>Eukaryota</taxon>
        <taxon>Fungi</taxon>
        <taxon>Dikarya</taxon>
        <taxon>Basidiomycota</taxon>
        <taxon>Agaricomycotina</taxon>
        <taxon>Agaricomycetes</taxon>
        <taxon>Polyporales</taxon>
        <taxon>Polyporaceae</taxon>
        <taxon>Trametes</taxon>
    </lineage>
</organism>
<feature type="compositionally biased region" description="Low complexity" evidence="2">
    <location>
        <begin position="794"/>
        <end position="810"/>
    </location>
</feature>
<feature type="compositionally biased region" description="Low complexity" evidence="2">
    <location>
        <begin position="882"/>
        <end position="894"/>
    </location>
</feature>
<evidence type="ECO:0000313" key="4">
    <source>
        <dbReference type="Proteomes" id="UP001215151"/>
    </source>
</evidence>
<feature type="compositionally biased region" description="Low complexity" evidence="2">
    <location>
        <begin position="833"/>
        <end position="845"/>
    </location>
</feature>
<feature type="compositionally biased region" description="Pro residues" evidence="2">
    <location>
        <begin position="455"/>
        <end position="482"/>
    </location>
</feature>
<feature type="region of interest" description="Disordered" evidence="2">
    <location>
        <begin position="321"/>
        <end position="1029"/>
    </location>
</feature>
<feature type="compositionally biased region" description="Polar residues" evidence="2">
    <location>
        <begin position="1003"/>
        <end position="1014"/>
    </location>
</feature>